<name>A0A0L6TWN9_9FIRM</name>
<dbReference type="Pfam" id="PF04055">
    <property type="entry name" value="Radical_SAM"/>
    <property type="match status" value="1"/>
</dbReference>
<dbReference type="SFLD" id="SFLDG01082">
    <property type="entry name" value="B12-binding_domain_containing"/>
    <property type="match status" value="1"/>
</dbReference>
<dbReference type="NCBIfam" id="TIGR04385">
    <property type="entry name" value="B12_rSAM_cofa1"/>
    <property type="match status" value="1"/>
</dbReference>
<dbReference type="GO" id="GO:0031419">
    <property type="term" value="F:cobalamin binding"/>
    <property type="evidence" value="ECO:0007669"/>
    <property type="project" value="InterPro"/>
</dbReference>
<dbReference type="GO" id="GO:0046872">
    <property type="term" value="F:metal ion binding"/>
    <property type="evidence" value="ECO:0007669"/>
    <property type="project" value="UniProtKB-KW"/>
</dbReference>
<dbReference type="PROSITE" id="PS51918">
    <property type="entry name" value="RADICAL_SAM"/>
    <property type="match status" value="1"/>
</dbReference>
<dbReference type="InterPro" id="IPR006158">
    <property type="entry name" value="Cobalamin-bd"/>
</dbReference>
<dbReference type="SMART" id="SM00729">
    <property type="entry name" value="Elp3"/>
    <property type="match status" value="1"/>
</dbReference>
<dbReference type="STRING" id="52689.AKG39_16260"/>
<reference evidence="9" key="1">
    <citation type="submission" date="2015-07" db="EMBL/GenBank/DDBJ databases">
        <title>Draft genome sequence of Acetobacterium bakii DSM 8293, a potential psychrophilic chemical producer through syngas fermentation.</title>
        <authorList>
            <person name="Song Y."/>
            <person name="Hwang S."/>
            <person name="Cho B.-K."/>
        </authorList>
    </citation>
    <scope>NUCLEOTIDE SEQUENCE [LARGE SCALE GENOMIC DNA]</scope>
    <source>
        <strain evidence="9">DSM 8239</strain>
    </source>
</reference>
<proteinExistence type="predicted"/>
<dbReference type="Proteomes" id="UP000036873">
    <property type="component" value="Unassembled WGS sequence"/>
</dbReference>
<evidence type="ECO:0000259" key="6">
    <source>
        <dbReference type="PROSITE" id="PS51332"/>
    </source>
</evidence>
<evidence type="ECO:0000256" key="3">
    <source>
        <dbReference type="ARBA" id="ARBA00022723"/>
    </source>
</evidence>
<sequence length="442" mass="49913">MKILFIQALSMEGIDIEKVYPIGIVVLASQVERETSHNLHLFDMNMALDPYGELRRQLDDQKPDVVCISLRNIDPLGNKTSSLIPAFAVTLAFIKRYCPNTKILVGGTGFSLFPERLMTEYQEIDFGVTGEAEKIIVPLLDNLDNPPLLPGLCYRNNDIVKVVSAVGDYDMSDYLMPNRDLLDPHPYLEVNKYVESIGVESKRGCCFSCGYCSYPLLQGTKMRCRTPQAVVDEIEFLYKTYGVTRIHFTDSVVNIPVDHLDAICQEILDRGLDINWSGFFRENLLTEANVALYAKSGCECFSLSPDGLSQTALDSMDKHMRVSDILDTARVLANSGVVTVYHFLVNTPGDTDETMQEARDLIDAIYAIHHQSKTLGTIVLNNIRILPGTKIERQALENGVITPHTDLLYPTYYNPEPFDRVRYALEIYHTKKNIFMWQEVTS</sequence>
<evidence type="ECO:0000259" key="7">
    <source>
        <dbReference type="PROSITE" id="PS51918"/>
    </source>
</evidence>
<dbReference type="InterPro" id="IPR006638">
    <property type="entry name" value="Elp3/MiaA/NifB-like_rSAM"/>
</dbReference>
<dbReference type="InterPro" id="IPR007197">
    <property type="entry name" value="rSAM"/>
</dbReference>
<dbReference type="OrthoDB" id="9801424at2"/>
<keyword evidence="5" id="KW-0411">Iron-sulfur</keyword>
<gene>
    <name evidence="8" type="ORF">AKG39_16260</name>
</gene>
<dbReference type="RefSeq" id="WP_050741463.1">
    <property type="nucleotide sequence ID" value="NZ_LGYO01000046.1"/>
</dbReference>
<dbReference type="InterPro" id="IPR051198">
    <property type="entry name" value="BchE-like"/>
</dbReference>
<keyword evidence="9" id="KW-1185">Reference proteome</keyword>
<dbReference type="AlphaFoldDB" id="A0A0L6TWN9"/>
<dbReference type="InterPro" id="IPR023404">
    <property type="entry name" value="rSAM_horseshoe"/>
</dbReference>
<dbReference type="GO" id="GO:0051539">
    <property type="term" value="F:4 iron, 4 sulfur cluster binding"/>
    <property type="evidence" value="ECO:0007669"/>
    <property type="project" value="UniProtKB-KW"/>
</dbReference>
<dbReference type="InterPro" id="IPR030837">
    <property type="entry name" value="BzaD-like"/>
</dbReference>
<keyword evidence="3" id="KW-0479">Metal-binding</keyword>
<comment type="caution">
    <text evidence="8">The sequence shown here is derived from an EMBL/GenBank/DDBJ whole genome shotgun (WGS) entry which is preliminary data.</text>
</comment>
<comment type="cofactor">
    <cofactor evidence="1">
        <name>[4Fe-4S] cluster</name>
        <dbReference type="ChEBI" id="CHEBI:49883"/>
    </cofactor>
</comment>
<accession>A0A0L6TWN9</accession>
<dbReference type="PROSITE" id="PS51332">
    <property type="entry name" value="B12_BINDING"/>
    <property type="match status" value="1"/>
</dbReference>
<evidence type="ECO:0000256" key="1">
    <source>
        <dbReference type="ARBA" id="ARBA00001966"/>
    </source>
</evidence>
<dbReference type="SFLD" id="SFLDS00029">
    <property type="entry name" value="Radical_SAM"/>
    <property type="match status" value="1"/>
</dbReference>
<dbReference type="SUPFAM" id="SSF102114">
    <property type="entry name" value="Radical SAM enzymes"/>
    <property type="match status" value="1"/>
</dbReference>
<feature type="domain" description="B12-binding" evidence="6">
    <location>
        <begin position="1"/>
        <end position="150"/>
    </location>
</feature>
<dbReference type="PANTHER" id="PTHR43409">
    <property type="entry name" value="ANAEROBIC MAGNESIUM-PROTOPORPHYRIN IX MONOMETHYL ESTER CYCLASE-RELATED"/>
    <property type="match status" value="1"/>
</dbReference>
<keyword evidence="4" id="KW-0408">Iron</keyword>
<organism evidence="8 9">
    <name type="scientific">Acetobacterium bakii</name>
    <dbReference type="NCBI Taxonomy" id="52689"/>
    <lineage>
        <taxon>Bacteria</taxon>
        <taxon>Bacillati</taxon>
        <taxon>Bacillota</taxon>
        <taxon>Clostridia</taxon>
        <taxon>Eubacteriales</taxon>
        <taxon>Eubacteriaceae</taxon>
        <taxon>Acetobacterium</taxon>
    </lineage>
</organism>
<evidence type="ECO:0000256" key="4">
    <source>
        <dbReference type="ARBA" id="ARBA00023004"/>
    </source>
</evidence>
<dbReference type="PANTHER" id="PTHR43409:SF16">
    <property type="entry name" value="SLR0320 PROTEIN"/>
    <property type="match status" value="1"/>
</dbReference>
<dbReference type="Pfam" id="PF02310">
    <property type="entry name" value="B12-binding"/>
    <property type="match status" value="1"/>
</dbReference>
<dbReference type="InterPro" id="IPR058240">
    <property type="entry name" value="rSAM_sf"/>
</dbReference>
<evidence type="ECO:0000313" key="8">
    <source>
        <dbReference type="EMBL" id="KNZ40673.1"/>
    </source>
</evidence>
<keyword evidence="2" id="KW-0949">S-adenosyl-L-methionine</keyword>
<evidence type="ECO:0000256" key="2">
    <source>
        <dbReference type="ARBA" id="ARBA00022691"/>
    </source>
</evidence>
<dbReference type="Gene3D" id="3.80.30.20">
    <property type="entry name" value="tm_1862 like domain"/>
    <property type="match status" value="1"/>
</dbReference>
<dbReference type="CDD" id="cd01335">
    <property type="entry name" value="Radical_SAM"/>
    <property type="match status" value="1"/>
</dbReference>
<protein>
    <submittedName>
        <fullName evidence="8">Radical SAM protein</fullName>
    </submittedName>
</protein>
<dbReference type="InterPro" id="IPR034466">
    <property type="entry name" value="Methyltransferase_Class_B"/>
</dbReference>
<dbReference type="EMBL" id="LGYO01000046">
    <property type="protein sequence ID" value="KNZ40673.1"/>
    <property type="molecule type" value="Genomic_DNA"/>
</dbReference>
<dbReference type="SFLD" id="SFLDG01123">
    <property type="entry name" value="methyltransferase_(Class_B)"/>
    <property type="match status" value="1"/>
</dbReference>
<evidence type="ECO:0000256" key="5">
    <source>
        <dbReference type="ARBA" id="ARBA00023014"/>
    </source>
</evidence>
<dbReference type="GO" id="GO:0005829">
    <property type="term" value="C:cytosol"/>
    <property type="evidence" value="ECO:0007669"/>
    <property type="project" value="TreeGrafter"/>
</dbReference>
<evidence type="ECO:0000313" key="9">
    <source>
        <dbReference type="Proteomes" id="UP000036873"/>
    </source>
</evidence>
<feature type="domain" description="Radical SAM core" evidence="7">
    <location>
        <begin position="191"/>
        <end position="417"/>
    </location>
</feature>
<dbReference type="Gene3D" id="3.40.50.280">
    <property type="entry name" value="Cobalamin-binding domain"/>
    <property type="match status" value="1"/>
</dbReference>
<dbReference type="GO" id="GO:0003824">
    <property type="term" value="F:catalytic activity"/>
    <property type="evidence" value="ECO:0007669"/>
    <property type="project" value="InterPro"/>
</dbReference>